<dbReference type="InterPro" id="IPR037476">
    <property type="entry name" value="PCH1"/>
</dbReference>
<gene>
    <name evidence="2" type="primary">LOC104716680</name>
</gene>
<accession>A0ABM0TW95</accession>
<keyword evidence="1" id="KW-1185">Reference proteome</keyword>
<dbReference type="PANTHER" id="PTHR36062:SF1">
    <property type="entry name" value="OS01G0687300 PROTEIN"/>
    <property type="match status" value="1"/>
</dbReference>
<dbReference type="PANTHER" id="PTHR36062">
    <property type="entry name" value="OS01G0687300 PROTEIN"/>
    <property type="match status" value="1"/>
</dbReference>
<sequence>MSEHVMGLSKINTQICVHGYQPARLSRWTRRNRDGKCSKEHNLREDGEMVKASTSSMKLKGKMLSGVLDLFPNPDSAVPSVELIPDMNNEPPIVANRDASIDGDEGETCPATQSMNVEHFHNNNTKLLSECKRIWSDSETNTRSQVKRLKTNTSYYSGTETESMMAVEEGPSGKKVNYFFHRIIENNKPGSRRYQIPSTSQIKILNMGEDVSPWIQRWCKTKAGETHVPRGGQEVNPHGTALEKQFPSIAAMAMMKKALSGLNPTGCRKTNSLFVWNADDLR</sequence>
<proteinExistence type="predicted"/>
<reference evidence="2" key="2">
    <citation type="submission" date="2025-08" db="UniProtKB">
        <authorList>
            <consortium name="RefSeq"/>
        </authorList>
    </citation>
    <scope>IDENTIFICATION</scope>
    <source>
        <tissue evidence="2">Leaf</tissue>
    </source>
</reference>
<dbReference type="GeneID" id="104716680"/>
<reference evidence="1" key="1">
    <citation type="journal article" date="2014" name="Nat. Commun.">
        <title>The emerging biofuel crop Camelina sativa retains a highly undifferentiated hexaploid genome structure.</title>
        <authorList>
            <person name="Kagale S."/>
            <person name="Koh C."/>
            <person name="Nixon J."/>
            <person name="Bollina V."/>
            <person name="Clarke W.E."/>
            <person name="Tuteja R."/>
            <person name="Spillane C."/>
            <person name="Robinson S.J."/>
            <person name="Links M.G."/>
            <person name="Clarke C."/>
            <person name="Higgins E.E."/>
            <person name="Huebert T."/>
            <person name="Sharpe A.G."/>
            <person name="Parkin I.A."/>
        </authorList>
    </citation>
    <scope>NUCLEOTIDE SEQUENCE [LARGE SCALE GENOMIC DNA]</scope>
    <source>
        <strain evidence="1">cv. DH55</strain>
    </source>
</reference>
<name>A0ABM0TW95_CAMSA</name>
<organism evidence="1 2">
    <name type="scientific">Camelina sativa</name>
    <name type="common">False flax</name>
    <name type="synonym">Myagrum sativum</name>
    <dbReference type="NCBI Taxonomy" id="90675"/>
    <lineage>
        <taxon>Eukaryota</taxon>
        <taxon>Viridiplantae</taxon>
        <taxon>Streptophyta</taxon>
        <taxon>Embryophyta</taxon>
        <taxon>Tracheophyta</taxon>
        <taxon>Spermatophyta</taxon>
        <taxon>Magnoliopsida</taxon>
        <taxon>eudicotyledons</taxon>
        <taxon>Gunneridae</taxon>
        <taxon>Pentapetalae</taxon>
        <taxon>rosids</taxon>
        <taxon>malvids</taxon>
        <taxon>Brassicales</taxon>
        <taxon>Brassicaceae</taxon>
        <taxon>Camelineae</taxon>
        <taxon>Camelina</taxon>
    </lineage>
</organism>
<dbReference type="RefSeq" id="XP_010432399.1">
    <property type="nucleotide sequence ID" value="XM_010434097.1"/>
</dbReference>
<evidence type="ECO:0000313" key="1">
    <source>
        <dbReference type="Proteomes" id="UP000694864"/>
    </source>
</evidence>
<dbReference type="Proteomes" id="UP000694864">
    <property type="component" value="Chromosome 10"/>
</dbReference>
<evidence type="ECO:0000313" key="2">
    <source>
        <dbReference type="RefSeq" id="XP_010432399.1"/>
    </source>
</evidence>
<protein>
    <submittedName>
        <fullName evidence="2">F-box protein At2g16365-like isoform X1</fullName>
    </submittedName>
</protein>